<evidence type="ECO:0000313" key="2">
    <source>
        <dbReference type="Proteomes" id="UP000184038"/>
    </source>
</evidence>
<dbReference type="STRING" id="1120996.SAMN02746066_02250"/>
<dbReference type="AlphaFoldDB" id="A0A1M7JGF9"/>
<dbReference type="OrthoDB" id="1722540at2"/>
<organism evidence="1 2">
    <name type="scientific">Anaerosporobacter mobilis DSM 15930</name>
    <dbReference type="NCBI Taxonomy" id="1120996"/>
    <lineage>
        <taxon>Bacteria</taxon>
        <taxon>Bacillati</taxon>
        <taxon>Bacillota</taxon>
        <taxon>Clostridia</taxon>
        <taxon>Lachnospirales</taxon>
        <taxon>Lachnospiraceae</taxon>
        <taxon>Anaerosporobacter</taxon>
    </lineage>
</organism>
<keyword evidence="2" id="KW-1185">Reference proteome</keyword>
<dbReference type="Pfam" id="PF18937">
    <property type="entry name" value="DUF5685"/>
    <property type="match status" value="1"/>
</dbReference>
<dbReference type="RefSeq" id="WP_073287670.1">
    <property type="nucleotide sequence ID" value="NZ_FRCP01000011.1"/>
</dbReference>
<gene>
    <name evidence="1" type="ORF">SAMN02746066_02250</name>
</gene>
<dbReference type="EMBL" id="FRCP01000011">
    <property type="protein sequence ID" value="SHM51873.1"/>
    <property type="molecule type" value="Genomic_DNA"/>
</dbReference>
<reference evidence="1 2" key="1">
    <citation type="submission" date="2016-11" db="EMBL/GenBank/DDBJ databases">
        <authorList>
            <person name="Jaros S."/>
            <person name="Januszkiewicz K."/>
            <person name="Wedrychowicz H."/>
        </authorList>
    </citation>
    <scope>NUCLEOTIDE SEQUENCE [LARGE SCALE GENOMIC DNA]</scope>
    <source>
        <strain evidence="1 2">DSM 15930</strain>
    </source>
</reference>
<proteinExistence type="predicted"/>
<name>A0A1M7JGF9_9FIRM</name>
<accession>A0A1M7JGF9</accession>
<dbReference type="Proteomes" id="UP000184038">
    <property type="component" value="Unassembled WGS sequence"/>
</dbReference>
<sequence length="280" mass="32915">MIGYLKPKVDDLRVYEYKQYRSFYCGVCVELKKHQGELPRLLLSNDVAFFALLLSSLADTNTVETTHRCALHAYQKKPIRLNTYTKFMADMNVIFAYGKIQDNLHDEGGMKARTSKLVYHRNYKKICKEYPNEVKCFEQYTKRLHEMESANCTDYIELGKLFGQTLRDMFNQVITVQEDSVSKLFDYLGQWVYCIDALDDLVKDAKEHAFNPMLAAYQEDKETFLKEVEQHINSLLLQIVYLYTEMDFVDYKGIVFNILCIAIREKTDAIYKRYHCTTCD</sequence>
<evidence type="ECO:0000313" key="1">
    <source>
        <dbReference type="EMBL" id="SHM51873.1"/>
    </source>
</evidence>
<protein>
    <submittedName>
        <fullName evidence="1">Uncharacterized protein</fullName>
    </submittedName>
</protein>
<dbReference type="InterPro" id="IPR043740">
    <property type="entry name" value="DUF5685"/>
</dbReference>